<comment type="caution">
    <text evidence="2">The sequence shown here is derived from an EMBL/GenBank/DDBJ whole genome shotgun (WGS) entry which is preliminary data.</text>
</comment>
<feature type="non-terminal residue" evidence="2">
    <location>
        <position position="1"/>
    </location>
</feature>
<organism evidence="2">
    <name type="scientific">marine sediment metagenome</name>
    <dbReference type="NCBI Taxonomy" id="412755"/>
    <lineage>
        <taxon>unclassified sequences</taxon>
        <taxon>metagenomes</taxon>
        <taxon>ecological metagenomes</taxon>
    </lineage>
</organism>
<reference evidence="2" key="1">
    <citation type="journal article" date="2014" name="Front. Microbiol.">
        <title>High frequency of phylogenetically diverse reductive dehalogenase-homologous genes in deep subseafloor sedimentary metagenomes.</title>
        <authorList>
            <person name="Kawai M."/>
            <person name="Futagami T."/>
            <person name="Toyoda A."/>
            <person name="Takaki Y."/>
            <person name="Nishi S."/>
            <person name="Hori S."/>
            <person name="Arai W."/>
            <person name="Tsubouchi T."/>
            <person name="Morono Y."/>
            <person name="Uchiyama I."/>
            <person name="Ito T."/>
            <person name="Fujiyama A."/>
            <person name="Inagaki F."/>
            <person name="Takami H."/>
        </authorList>
    </citation>
    <scope>NUCLEOTIDE SEQUENCE</scope>
    <source>
        <strain evidence="2">Expedition CK06-06</strain>
    </source>
</reference>
<sequence>VKRGVLGGILGGKNDTRPVRKGSSSRESGKKNLLYGKGKKSNLPSDKSKKINLLCSHMMEIYSGIVGF</sequence>
<feature type="compositionally biased region" description="Low complexity" evidence="1">
    <location>
        <begin position="21"/>
        <end position="36"/>
    </location>
</feature>
<proteinExistence type="predicted"/>
<feature type="region of interest" description="Disordered" evidence="1">
    <location>
        <begin position="1"/>
        <end position="47"/>
    </location>
</feature>
<evidence type="ECO:0000313" key="2">
    <source>
        <dbReference type="EMBL" id="GAI64331.1"/>
    </source>
</evidence>
<gene>
    <name evidence="2" type="ORF">S12H4_01927</name>
</gene>
<accession>X1RBC4</accession>
<dbReference type="AlphaFoldDB" id="X1RBC4"/>
<dbReference type="EMBL" id="BARW01000425">
    <property type="protein sequence ID" value="GAI64331.1"/>
    <property type="molecule type" value="Genomic_DNA"/>
</dbReference>
<evidence type="ECO:0000256" key="1">
    <source>
        <dbReference type="SAM" id="MobiDB-lite"/>
    </source>
</evidence>
<protein>
    <submittedName>
        <fullName evidence="2">Uncharacterized protein</fullName>
    </submittedName>
</protein>
<feature type="compositionally biased region" description="Gly residues" evidence="1">
    <location>
        <begin position="1"/>
        <end position="11"/>
    </location>
</feature>
<name>X1RBC4_9ZZZZ</name>